<evidence type="ECO:0000313" key="6">
    <source>
        <dbReference type="EMBL" id="EPX83391.1"/>
    </source>
</evidence>
<dbReference type="InterPro" id="IPR006094">
    <property type="entry name" value="Oxid_FAD_bind_N"/>
</dbReference>
<comment type="caution">
    <text evidence="6">The sequence shown here is derived from an EMBL/GenBank/DDBJ whole genome shotgun (WGS) entry which is preliminary data.</text>
</comment>
<evidence type="ECO:0000256" key="4">
    <source>
        <dbReference type="ARBA" id="ARBA00022827"/>
    </source>
</evidence>
<dbReference type="OrthoDB" id="9811557at2"/>
<dbReference type="PANTHER" id="PTHR43716">
    <property type="entry name" value="D-2-HYDROXYGLUTARATE DEHYDROGENASE, MITOCHONDRIAL"/>
    <property type="match status" value="1"/>
</dbReference>
<dbReference type="InterPro" id="IPR051264">
    <property type="entry name" value="FAD-oxidored/transferase_4"/>
</dbReference>
<protein>
    <submittedName>
        <fullName evidence="6">FAD/FMN-containing dehydrogenase</fullName>
    </submittedName>
</protein>
<dbReference type="InterPro" id="IPR016166">
    <property type="entry name" value="FAD-bd_PCMH"/>
</dbReference>
<dbReference type="RefSeq" id="WP_021098756.1">
    <property type="nucleotide sequence ID" value="NZ_KE557323.1"/>
</dbReference>
<dbReference type="GO" id="GO:0022904">
    <property type="term" value="P:respiratory electron transport chain"/>
    <property type="evidence" value="ECO:0007669"/>
    <property type="project" value="TreeGrafter"/>
</dbReference>
<dbReference type="HOGENOM" id="CLU_017779_4_1_5"/>
<evidence type="ECO:0000256" key="2">
    <source>
        <dbReference type="ARBA" id="ARBA00008000"/>
    </source>
</evidence>
<dbReference type="InterPro" id="IPR016164">
    <property type="entry name" value="FAD-linked_Oxase-like_C"/>
</dbReference>
<dbReference type="SUPFAM" id="SSF55103">
    <property type="entry name" value="FAD-linked oxidases, C-terminal domain"/>
    <property type="match status" value="1"/>
</dbReference>
<dbReference type="STRING" id="1123069.ruthe_02684"/>
<dbReference type="GO" id="GO:0071949">
    <property type="term" value="F:FAD binding"/>
    <property type="evidence" value="ECO:0007669"/>
    <property type="project" value="InterPro"/>
</dbReference>
<dbReference type="PATRIC" id="fig|1123069.3.peg.2658"/>
<evidence type="ECO:0000259" key="5">
    <source>
        <dbReference type="PROSITE" id="PS51387"/>
    </source>
</evidence>
<sequence>MAVLDEIAAVVGAGNLLAGQDAAPWAVDWTGAYRGEPLAVARPGSTAEVAGILSIAHRAGLRVVPAGGRTGLTGATHAPGALVLSLDRMARIRAIRPEARLAVAEAGVVLATLHAAAEEVNLRFPMTFGARGSAMLGGALSTNAGGSNVLRFGQARDLVLGLEVVLADGRILDLMSELRKDNTGYALRHLFMGAEGTLGVITAAAVKLVPRPRAFATAMVAVPSLPAALTLLRRLDEETGGGVEAFEYMPRHYVQTHLARIPGAREPFARAYEHNVMIEAATTVAREAEPGPDGTIPFVEAVEAVLAGAMEEGLVLDAAVARSEAQRREIWARREAAAEITHGRHPFVDTDVALPLDRVEDFLREVRAGLKALDPAAEDFVVAHLGDGNVHYSVYPTRDDEGLMEAIRAMVDRTAVALGGSFSAEHGIGLAKRSSMAALKDPVALDVMRAVKAALDPAGLLNPGKVLPPA</sequence>
<dbReference type="PANTHER" id="PTHR43716:SF2">
    <property type="entry name" value="BLL6224 PROTEIN"/>
    <property type="match status" value="1"/>
</dbReference>
<dbReference type="InterPro" id="IPR036318">
    <property type="entry name" value="FAD-bd_PCMH-like_sf"/>
</dbReference>
<reference evidence="6 7" key="1">
    <citation type="journal article" date="2013" name="Stand. Genomic Sci.">
        <title>Genome sequence of the reddish-pigmented Rubellimicrobium thermophilum type strain (DSM 16684(T)), a member of the Roseobacter clade.</title>
        <authorList>
            <person name="Fiebig A."/>
            <person name="Riedel T."/>
            <person name="Gronow S."/>
            <person name="Petersen J."/>
            <person name="Klenk H.P."/>
            <person name="Goker M."/>
        </authorList>
    </citation>
    <scope>NUCLEOTIDE SEQUENCE [LARGE SCALE GENOMIC DNA]</scope>
    <source>
        <strain evidence="6 7">DSM 16684</strain>
    </source>
</reference>
<evidence type="ECO:0000256" key="1">
    <source>
        <dbReference type="ARBA" id="ARBA00001974"/>
    </source>
</evidence>
<dbReference type="InterPro" id="IPR016171">
    <property type="entry name" value="Vanillyl_alc_oxidase_C-sub2"/>
</dbReference>
<dbReference type="Pfam" id="PF01565">
    <property type="entry name" value="FAD_binding_4"/>
    <property type="match status" value="1"/>
</dbReference>
<dbReference type="EMBL" id="AOLV01000032">
    <property type="protein sequence ID" value="EPX83391.1"/>
    <property type="molecule type" value="Genomic_DNA"/>
</dbReference>
<evidence type="ECO:0000256" key="3">
    <source>
        <dbReference type="ARBA" id="ARBA00022630"/>
    </source>
</evidence>
<dbReference type="Gene3D" id="1.10.45.10">
    <property type="entry name" value="Vanillyl-alcohol Oxidase, Chain A, domain 4"/>
    <property type="match status" value="1"/>
</dbReference>
<dbReference type="Gene3D" id="3.30.43.10">
    <property type="entry name" value="Uridine Diphospho-n-acetylenolpyruvylglucosamine Reductase, domain 2"/>
    <property type="match status" value="1"/>
</dbReference>
<gene>
    <name evidence="6" type="ORF">ruthe_02684</name>
</gene>
<dbReference type="Pfam" id="PF02913">
    <property type="entry name" value="FAD-oxidase_C"/>
    <property type="match status" value="1"/>
</dbReference>
<dbReference type="InterPro" id="IPR016167">
    <property type="entry name" value="FAD-bd_PCMH_sub1"/>
</dbReference>
<name>S9QPL7_9RHOB</name>
<dbReference type="Gene3D" id="3.30.465.10">
    <property type="match status" value="1"/>
</dbReference>
<dbReference type="Proteomes" id="UP000015346">
    <property type="component" value="Unassembled WGS sequence"/>
</dbReference>
<dbReference type="AlphaFoldDB" id="S9QPL7"/>
<dbReference type="Gene3D" id="3.30.70.2740">
    <property type="match status" value="1"/>
</dbReference>
<dbReference type="InterPro" id="IPR004113">
    <property type="entry name" value="FAD-bd_oxidored_4_C"/>
</dbReference>
<dbReference type="FunFam" id="1.10.45.10:FF:000001">
    <property type="entry name" value="D-lactate dehydrogenase mitochondrial"/>
    <property type="match status" value="1"/>
</dbReference>
<evidence type="ECO:0000313" key="7">
    <source>
        <dbReference type="Proteomes" id="UP000015346"/>
    </source>
</evidence>
<dbReference type="PROSITE" id="PS51387">
    <property type="entry name" value="FAD_PCMH"/>
    <property type="match status" value="1"/>
</dbReference>
<dbReference type="Gene3D" id="3.30.70.2190">
    <property type="match status" value="1"/>
</dbReference>
<dbReference type="SUPFAM" id="SSF56176">
    <property type="entry name" value="FAD-binding/transporter-associated domain-like"/>
    <property type="match status" value="1"/>
</dbReference>
<proteinExistence type="inferred from homology"/>
<keyword evidence="7" id="KW-1185">Reference proteome</keyword>
<organism evidence="6 7">
    <name type="scientific">Rubellimicrobium thermophilum DSM 16684</name>
    <dbReference type="NCBI Taxonomy" id="1123069"/>
    <lineage>
        <taxon>Bacteria</taxon>
        <taxon>Pseudomonadati</taxon>
        <taxon>Pseudomonadota</taxon>
        <taxon>Alphaproteobacteria</taxon>
        <taxon>Rhodobacterales</taxon>
        <taxon>Roseobacteraceae</taxon>
        <taxon>Rubellimicrobium</taxon>
    </lineage>
</organism>
<comment type="similarity">
    <text evidence="2">Belongs to the FAD-binding oxidoreductase/transferase type 4 family.</text>
</comment>
<accession>S9QPL7</accession>
<feature type="domain" description="FAD-binding PCMH-type" evidence="5">
    <location>
        <begin position="33"/>
        <end position="211"/>
    </location>
</feature>
<keyword evidence="3" id="KW-0285">Flavoprotein</keyword>
<keyword evidence="4" id="KW-0274">FAD</keyword>
<dbReference type="GO" id="GO:0003824">
    <property type="term" value="F:catalytic activity"/>
    <property type="evidence" value="ECO:0007669"/>
    <property type="project" value="InterPro"/>
</dbReference>
<dbReference type="InterPro" id="IPR016169">
    <property type="entry name" value="FAD-bd_PCMH_sub2"/>
</dbReference>
<comment type="cofactor">
    <cofactor evidence="1">
        <name>FAD</name>
        <dbReference type="ChEBI" id="CHEBI:57692"/>
    </cofactor>
</comment>